<dbReference type="InterPro" id="IPR036291">
    <property type="entry name" value="NAD(P)-bd_dom_sf"/>
</dbReference>
<evidence type="ECO:0000313" key="5">
    <source>
        <dbReference type="Proteomes" id="UP000183635"/>
    </source>
</evidence>
<dbReference type="OrthoDB" id="9803968at2"/>
<dbReference type="RefSeq" id="WP_074970674.1">
    <property type="nucleotide sequence ID" value="NZ_CBCRYP010000061.1"/>
</dbReference>
<dbReference type="Pfam" id="PF00550">
    <property type="entry name" value="PP-binding"/>
    <property type="match status" value="1"/>
</dbReference>
<dbReference type="PANTHER" id="PTHR45527:SF1">
    <property type="entry name" value="FATTY ACID SYNTHASE"/>
    <property type="match status" value="1"/>
</dbReference>
<dbReference type="SUPFAM" id="SSF51735">
    <property type="entry name" value="NAD(P)-binding Rossmann-fold domains"/>
    <property type="match status" value="1"/>
</dbReference>
<dbReference type="PANTHER" id="PTHR45527">
    <property type="entry name" value="NONRIBOSOMAL PEPTIDE SYNTHETASE"/>
    <property type="match status" value="1"/>
</dbReference>
<name>A0A1I3EIA6_9RHOB</name>
<evidence type="ECO:0000313" key="4">
    <source>
        <dbReference type="EMBL" id="SFH98725.1"/>
    </source>
</evidence>
<dbReference type="PROSITE" id="PS50075">
    <property type="entry name" value="CARRIER"/>
    <property type="match status" value="1"/>
</dbReference>
<dbReference type="GO" id="GO:0043041">
    <property type="term" value="P:amino acid activation for nonribosomal peptide biosynthetic process"/>
    <property type="evidence" value="ECO:0007669"/>
    <property type="project" value="TreeGrafter"/>
</dbReference>
<dbReference type="InterPro" id="IPR009081">
    <property type="entry name" value="PP-bd_ACP"/>
</dbReference>
<dbReference type="Gene3D" id="3.40.50.12780">
    <property type="entry name" value="N-terminal domain of ligase-like"/>
    <property type="match status" value="1"/>
</dbReference>
<protein>
    <submittedName>
        <fullName evidence="4">Acyl-CoA synthetase (AMP-forming)/AMP-acid ligase II</fullName>
    </submittedName>
</protein>
<dbReference type="SMART" id="SM00823">
    <property type="entry name" value="PKS_PP"/>
    <property type="match status" value="1"/>
</dbReference>
<dbReference type="Pfam" id="PF00501">
    <property type="entry name" value="AMP-binding"/>
    <property type="match status" value="1"/>
</dbReference>
<dbReference type="STRING" id="34004.SAMN04488021_14913"/>
<dbReference type="InterPro" id="IPR013120">
    <property type="entry name" value="FAR_NAD-bd"/>
</dbReference>
<organism evidence="4 5">
    <name type="scientific">Paracoccus aminovorans</name>
    <dbReference type="NCBI Taxonomy" id="34004"/>
    <lineage>
        <taxon>Bacteria</taxon>
        <taxon>Pseudomonadati</taxon>
        <taxon>Pseudomonadota</taxon>
        <taxon>Alphaproteobacteria</taxon>
        <taxon>Rhodobacterales</taxon>
        <taxon>Paracoccaceae</taxon>
        <taxon>Paracoccus</taxon>
    </lineage>
</organism>
<dbReference type="InterPro" id="IPR045851">
    <property type="entry name" value="AMP-bd_C_sf"/>
</dbReference>
<dbReference type="InterPro" id="IPR020806">
    <property type="entry name" value="PKS_PP-bd"/>
</dbReference>
<dbReference type="EMBL" id="FOPU01000049">
    <property type="protein sequence ID" value="SFH98725.1"/>
    <property type="molecule type" value="Genomic_DNA"/>
</dbReference>
<dbReference type="Gene3D" id="3.40.50.720">
    <property type="entry name" value="NAD(P)-binding Rossmann-like Domain"/>
    <property type="match status" value="1"/>
</dbReference>
<evidence type="ECO:0000256" key="1">
    <source>
        <dbReference type="ARBA" id="ARBA00022450"/>
    </source>
</evidence>
<dbReference type="Gene3D" id="3.30.300.30">
    <property type="match status" value="1"/>
</dbReference>
<dbReference type="InterPro" id="IPR036736">
    <property type="entry name" value="ACP-like_sf"/>
</dbReference>
<accession>A0A1I3EIA6</accession>
<dbReference type="GO" id="GO:0044550">
    <property type="term" value="P:secondary metabolite biosynthetic process"/>
    <property type="evidence" value="ECO:0007669"/>
    <property type="project" value="TreeGrafter"/>
</dbReference>
<dbReference type="SUPFAM" id="SSF47336">
    <property type="entry name" value="ACP-like"/>
    <property type="match status" value="1"/>
</dbReference>
<gene>
    <name evidence="4" type="ORF">SAMN04488021_14913</name>
</gene>
<dbReference type="InterPro" id="IPR020845">
    <property type="entry name" value="AMP-binding_CS"/>
</dbReference>
<dbReference type="SUPFAM" id="SSF56801">
    <property type="entry name" value="Acetyl-CoA synthetase-like"/>
    <property type="match status" value="1"/>
</dbReference>
<sequence length="939" mass="100276">MSQTFSSIADELAAALPRFSKRIALRDRGLSLSYAQLADFVAAAQPVLAGQQAVAVYGVPGALFGAAATACVIDGRPFVHLDPAMPKAVLGNIVSELGIGLILTAEPPKPDQLPPECRVVDAAGLLGRPAAAPVRAAPVRPSDAIYLVATSGTTGRPKCIPVTHDAALLSYHWREEYAPYAPGMRVGIYIFAIWEMFRPLRHGAELCFPALQELLSPQGFTAFLSDHRIDEMLFTPSFLERILGPVEAGVAAALPLRRVILNGEVVSDALIAQLREKLPQAQLWNLYSICETHDICMSELRGPAAGKAGVTVGKAMPHLRAVVLDDHDRPCPSGVPGLLHFEGPRMLGPGYVDRPEETARRFRELVLEGRAVRLYDTGDQGFVDEDGEITVLGRVAHMLKLRGHSIQTAELTQTLAGVLGFGKAIPWVVQVGDQGQMLVFYYTADAAQQAGNAARWQIGPGQQRLPEALAQALRAVLPSYCLPSYLVQLETIPIHEVSGKCDYKALPAIAVPAGPERTADDRAVLPVIAHVARALHCGPDQIDPARTFHELGGDSLMGVDLVLALEASYGRRVDFDWALNLPLARLHALLTQTQGVAAAVAGGFDRPGILLTGVTGFLGGHVLAAALAQLPPEQVVYCLIRPRNLDPQARLDRIARALDLDRQRLVAVGGSIDAPQFGLDDAAYAALCRSSRSVVHCAATVNLAVDRDHMEAWSRAGIRTVLDFCRDAGADLRFSSSSAVFPETGGPYPEALARLYEGCSGYGAAKIAAEAQIAGSGIPAAVVRLPSLYDLDAPNPKDICEIILQACRAMGAMPRGLAFPMTDVRAAAKFLVGLPAPQGVAFYNLIADQPIAPGEELSPLPPETWLETAPLPEPVRRLIAADPQILRADARFRNDAARSAWSQADGADFARISDGAALLARRRLGQNAGQHAAKESTLP</sequence>
<dbReference type="AlphaFoldDB" id="A0A1I3EIA6"/>
<dbReference type="GO" id="GO:0031177">
    <property type="term" value="F:phosphopantetheine binding"/>
    <property type="evidence" value="ECO:0007669"/>
    <property type="project" value="InterPro"/>
</dbReference>
<feature type="domain" description="Carrier" evidence="3">
    <location>
        <begin position="515"/>
        <end position="597"/>
    </location>
</feature>
<dbReference type="GO" id="GO:0016874">
    <property type="term" value="F:ligase activity"/>
    <property type="evidence" value="ECO:0007669"/>
    <property type="project" value="UniProtKB-KW"/>
</dbReference>
<dbReference type="InterPro" id="IPR000873">
    <property type="entry name" value="AMP-dep_synth/lig_dom"/>
</dbReference>
<evidence type="ECO:0000259" key="3">
    <source>
        <dbReference type="PROSITE" id="PS50075"/>
    </source>
</evidence>
<dbReference type="Proteomes" id="UP000183635">
    <property type="component" value="Unassembled WGS sequence"/>
</dbReference>
<dbReference type="PROSITE" id="PS00455">
    <property type="entry name" value="AMP_BINDING"/>
    <property type="match status" value="1"/>
</dbReference>
<dbReference type="Gene3D" id="1.10.1200.10">
    <property type="entry name" value="ACP-like"/>
    <property type="match status" value="1"/>
</dbReference>
<keyword evidence="2" id="KW-0597">Phosphoprotein</keyword>
<dbReference type="InterPro" id="IPR042099">
    <property type="entry name" value="ANL_N_sf"/>
</dbReference>
<dbReference type="GO" id="GO:0005737">
    <property type="term" value="C:cytoplasm"/>
    <property type="evidence" value="ECO:0007669"/>
    <property type="project" value="TreeGrafter"/>
</dbReference>
<evidence type="ECO:0000256" key="2">
    <source>
        <dbReference type="ARBA" id="ARBA00022553"/>
    </source>
</evidence>
<keyword evidence="5" id="KW-1185">Reference proteome</keyword>
<dbReference type="Pfam" id="PF07993">
    <property type="entry name" value="NAD_binding_4"/>
    <property type="match status" value="1"/>
</dbReference>
<keyword evidence="4" id="KW-0436">Ligase</keyword>
<proteinExistence type="predicted"/>
<keyword evidence="1" id="KW-0596">Phosphopantetheine</keyword>
<reference evidence="4 5" key="1">
    <citation type="submission" date="2016-10" db="EMBL/GenBank/DDBJ databases">
        <authorList>
            <person name="de Groot N.N."/>
        </authorList>
    </citation>
    <scope>NUCLEOTIDE SEQUENCE [LARGE SCALE GENOMIC DNA]</scope>
    <source>
        <strain evidence="4 5">DSM 8537</strain>
    </source>
</reference>